<dbReference type="RefSeq" id="WP_386128221.1">
    <property type="nucleotide sequence ID" value="NZ_JBHTJL010000009.1"/>
</dbReference>
<organism evidence="1 2">
    <name type="scientific">Winogradskyella litorisediminis</name>
    <dbReference type="NCBI Taxonomy" id="1156618"/>
    <lineage>
        <taxon>Bacteria</taxon>
        <taxon>Pseudomonadati</taxon>
        <taxon>Bacteroidota</taxon>
        <taxon>Flavobacteriia</taxon>
        <taxon>Flavobacteriales</taxon>
        <taxon>Flavobacteriaceae</taxon>
        <taxon>Winogradskyella</taxon>
    </lineage>
</organism>
<dbReference type="EMBL" id="JBHTJL010000009">
    <property type="protein sequence ID" value="MFD1062397.1"/>
    <property type="molecule type" value="Genomic_DNA"/>
</dbReference>
<gene>
    <name evidence="1" type="ORF">ACFQ1Q_04000</name>
</gene>
<reference evidence="2" key="1">
    <citation type="journal article" date="2019" name="Int. J. Syst. Evol. Microbiol.">
        <title>The Global Catalogue of Microorganisms (GCM) 10K type strain sequencing project: providing services to taxonomists for standard genome sequencing and annotation.</title>
        <authorList>
            <consortium name="The Broad Institute Genomics Platform"/>
            <consortium name="The Broad Institute Genome Sequencing Center for Infectious Disease"/>
            <person name="Wu L."/>
            <person name="Ma J."/>
        </authorList>
    </citation>
    <scope>NUCLEOTIDE SEQUENCE [LARGE SCALE GENOMIC DNA]</scope>
    <source>
        <strain evidence="2">CCUG 62215</strain>
    </source>
</reference>
<keyword evidence="2" id="KW-1185">Reference proteome</keyword>
<sequence length="138" mass="15027">MGKKSISIEQATAWTKTYQSNMRSGSAKAFLMSCDAIVDILKEMKVLQDDGKGNFTLNNVEDSSIRGYLAINPDQTEANGETMVLVGTKKDASGVERDMVKGEKDAPFKESDLDGSGCFDFSLPCPRHCDKNSPLNHG</sequence>
<accession>A0ABW3N414</accession>
<evidence type="ECO:0000313" key="2">
    <source>
        <dbReference type="Proteomes" id="UP001597013"/>
    </source>
</evidence>
<comment type="caution">
    <text evidence="1">The sequence shown here is derived from an EMBL/GenBank/DDBJ whole genome shotgun (WGS) entry which is preliminary data.</text>
</comment>
<dbReference type="Proteomes" id="UP001597013">
    <property type="component" value="Unassembled WGS sequence"/>
</dbReference>
<evidence type="ECO:0000313" key="1">
    <source>
        <dbReference type="EMBL" id="MFD1062397.1"/>
    </source>
</evidence>
<protein>
    <submittedName>
        <fullName evidence="1">Uncharacterized protein</fullName>
    </submittedName>
</protein>
<name>A0ABW3N414_9FLAO</name>
<proteinExistence type="predicted"/>